<accession>A0A841U5N6</accession>
<proteinExistence type="predicted"/>
<organism evidence="1 2">
    <name type="scientific">Cohnella xylanilytica</name>
    <dbReference type="NCBI Taxonomy" id="557555"/>
    <lineage>
        <taxon>Bacteria</taxon>
        <taxon>Bacillati</taxon>
        <taxon>Bacillota</taxon>
        <taxon>Bacilli</taxon>
        <taxon>Bacillales</taxon>
        <taxon>Paenibacillaceae</taxon>
        <taxon>Cohnella</taxon>
    </lineage>
</organism>
<name>A0A841U5N6_9BACL</name>
<evidence type="ECO:0000313" key="1">
    <source>
        <dbReference type="EMBL" id="MBB6694388.1"/>
    </source>
</evidence>
<protein>
    <submittedName>
        <fullName evidence="1">Uncharacterized protein</fullName>
    </submittedName>
</protein>
<keyword evidence="2" id="KW-1185">Reference proteome</keyword>
<gene>
    <name evidence="1" type="ORF">H7B90_23610</name>
</gene>
<dbReference type="EMBL" id="JACJVR010000090">
    <property type="protein sequence ID" value="MBB6694388.1"/>
    <property type="molecule type" value="Genomic_DNA"/>
</dbReference>
<dbReference type="RefSeq" id="WP_185138358.1">
    <property type="nucleotide sequence ID" value="NZ_JACJVR010000090.1"/>
</dbReference>
<evidence type="ECO:0000313" key="2">
    <source>
        <dbReference type="Proteomes" id="UP000553776"/>
    </source>
</evidence>
<reference evidence="1 2" key="1">
    <citation type="submission" date="2020-08" db="EMBL/GenBank/DDBJ databases">
        <title>Cohnella phylogeny.</title>
        <authorList>
            <person name="Dunlap C."/>
        </authorList>
    </citation>
    <scope>NUCLEOTIDE SEQUENCE [LARGE SCALE GENOMIC DNA]</scope>
    <source>
        <strain evidence="1 2">DSM 25239</strain>
    </source>
</reference>
<dbReference type="Proteomes" id="UP000553776">
    <property type="component" value="Unassembled WGS sequence"/>
</dbReference>
<sequence length="55" mass="6426">MRDIWTVSTYREKEALWDINKFLDEETAKKEYEDAKAKGTKIVLMSKVIEGCVKS</sequence>
<dbReference type="AlphaFoldDB" id="A0A841U5N6"/>
<comment type="caution">
    <text evidence="1">The sequence shown here is derived from an EMBL/GenBank/DDBJ whole genome shotgun (WGS) entry which is preliminary data.</text>
</comment>